<dbReference type="InterPro" id="IPR051202">
    <property type="entry name" value="Peptidase_C40"/>
</dbReference>
<dbReference type="PANTHER" id="PTHR47053">
    <property type="entry name" value="MUREIN DD-ENDOPEPTIDASE MEPH-RELATED"/>
    <property type="match status" value="1"/>
</dbReference>
<organism evidence="6 7">
    <name type="scientific">Magnetospirillum molischianum DSM 120</name>
    <dbReference type="NCBI Taxonomy" id="1150626"/>
    <lineage>
        <taxon>Bacteria</taxon>
        <taxon>Pseudomonadati</taxon>
        <taxon>Pseudomonadota</taxon>
        <taxon>Alphaproteobacteria</taxon>
        <taxon>Rhodospirillales</taxon>
        <taxon>Rhodospirillaceae</taxon>
        <taxon>Magnetospirillum</taxon>
    </lineage>
</organism>
<proteinExistence type="inferred from homology"/>
<evidence type="ECO:0000256" key="1">
    <source>
        <dbReference type="ARBA" id="ARBA00007074"/>
    </source>
</evidence>
<name>H8FY61_MAGML</name>
<dbReference type="OrthoDB" id="6058745at2"/>
<evidence type="ECO:0000259" key="5">
    <source>
        <dbReference type="PROSITE" id="PS51935"/>
    </source>
</evidence>
<sequence length="140" mass="16091">MVQTHKDVVELIGIAFRYGGRGPEDYDCWGLLMELCRRDNKVIPDFRSTSNIAKIARIMATNRHQWRQIELRPGCGLWFRVRGFASHVGYYLGNDKFVHTWEESGGVVVERLSQWEHRLIGAFEYVGDEADPAALRPGEP</sequence>
<dbReference type="InterPro" id="IPR000064">
    <property type="entry name" value="NLP_P60_dom"/>
</dbReference>
<evidence type="ECO:0000313" key="7">
    <source>
        <dbReference type="Proteomes" id="UP000004169"/>
    </source>
</evidence>
<keyword evidence="4" id="KW-0788">Thiol protease</keyword>
<dbReference type="GO" id="GO:0008234">
    <property type="term" value="F:cysteine-type peptidase activity"/>
    <property type="evidence" value="ECO:0007669"/>
    <property type="project" value="UniProtKB-KW"/>
</dbReference>
<dbReference type="InterPro" id="IPR038765">
    <property type="entry name" value="Papain-like_cys_pep_sf"/>
</dbReference>
<evidence type="ECO:0000256" key="2">
    <source>
        <dbReference type="ARBA" id="ARBA00022670"/>
    </source>
</evidence>
<keyword evidence="7" id="KW-1185">Reference proteome</keyword>
<accession>H8FY61</accession>
<dbReference type="Proteomes" id="UP000004169">
    <property type="component" value="Unassembled WGS sequence"/>
</dbReference>
<dbReference type="Pfam" id="PF00877">
    <property type="entry name" value="NLPC_P60"/>
    <property type="match status" value="1"/>
</dbReference>
<keyword evidence="2" id="KW-0645">Protease</keyword>
<dbReference type="SUPFAM" id="SSF54001">
    <property type="entry name" value="Cysteine proteinases"/>
    <property type="match status" value="1"/>
</dbReference>
<evidence type="ECO:0000313" key="6">
    <source>
        <dbReference type="EMBL" id="CCG43299.1"/>
    </source>
</evidence>
<feature type="domain" description="NlpC/P60" evidence="5">
    <location>
        <begin position="1"/>
        <end position="126"/>
    </location>
</feature>
<evidence type="ECO:0000256" key="4">
    <source>
        <dbReference type="ARBA" id="ARBA00022807"/>
    </source>
</evidence>
<protein>
    <submittedName>
        <fullName evidence="6">Putative Tail assembly protein</fullName>
    </submittedName>
</protein>
<dbReference type="AlphaFoldDB" id="H8FY61"/>
<dbReference type="Gene3D" id="3.90.1720.10">
    <property type="entry name" value="endopeptidase domain like (from Nostoc punctiforme)"/>
    <property type="match status" value="1"/>
</dbReference>
<keyword evidence="3" id="KW-0378">Hydrolase</keyword>
<comment type="similarity">
    <text evidence="1">Belongs to the peptidase C40 family.</text>
</comment>
<comment type="caution">
    <text evidence="6">The sequence shown here is derived from an EMBL/GenBank/DDBJ whole genome shotgun (WGS) entry which is preliminary data.</text>
</comment>
<dbReference type="PROSITE" id="PS51935">
    <property type="entry name" value="NLPC_P60"/>
    <property type="match status" value="1"/>
</dbReference>
<dbReference type="EMBL" id="CAHP01000060">
    <property type="protein sequence ID" value="CCG43299.1"/>
    <property type="molecule type" value="Genomic_DNA"/>
</dbReference>
<reference evidence="6 7" key="1">
    <citation type="journal article" date="2012" name="J. Bacteriol.">
        <title>Draft Genome Sequence of the Purple Photosynthetic Bacterium Phaeospirillum molischianum DSM120, a Particularly Versatile Bacterium.</title>
        <authorList>
            <person name="Duquesne K."/>
            <person name="Prima V."/>
            <person name="Ji B."/>
            <person name="Rouy Z."/>
            <person name="Medigue C."/>
            <person name="Talla E."/>
            <person name="Sturgis J.N."/>
        </authorList>
    </citation>
    <scope>NUCLEOTIDE SEQUENCE [LARGE SCALE GENOMIC DNA]</scope>
    <source>
        <strain evidence="7">DSM120</strain>
    </source>
</reference>
<gene>
    <name evidence="6" type="ORF">PHAMO_80090</name>
</gene>
<dbReference type="GO" id="GO:0006508">
    <property type="term" value="P:proteolysis"/>
    <property type="evidence" value="ECO:0007669"/>
    <property type="project" value="UniProtKB-KW"/>
</dbReference>
<evidence type="ECO:0000256" key="3">
    <source>
        <dbReference type="ARBA" id="ARBA00022801"/>
    </source>
</evidence>
<dbReference type="eggNOG" id="COG0791">
    <property type="taxonomic scope" value="Bacteria"/>
</dbReference>
<dbReference type="PANTHER" id="PTHR47053:SF1">
    <property type="entry name" value="MUREIN DD-ENDOPEPTIDASE MEPH-RELATED"/>
    <property type="match status" value="1"/>
</dbReference>
<dbReference type="STRING" id="1150626.PHAMO_80090"/>